<protein>
    <recommendedName>
        <fullName evidence="4">HTH arsR-type domain-containing protein</fullName>
    </recommendedName>
</protein>
<comment type="caution">
    <text evidence="5">The sequence shown here is derived from an EMBL/GenBank/DDBJ whole genome shotgun (WGS) entry which is preliminary data.</text>
</comment>
<evidence type="ECO:0000256" key="2">
    <source>
        <dbReference type="ARBA" id="ARBA00023125"/>
    </source>
</evidence>
<dbReference type="GO" id="GO:0003700">
    <property type="term" value="F:DNA-binding transcription factor activity"/>
    <property type="evidence" value="ECO:0007669"/>
    <property type="project" value="InterPro"/>
</dbReference>
<sequence>MIKSSYVSRGSSAESAASVLKILSNKNRFAIMQTLLSAKRDVCVHELAEAIGISQSATSHQLAYLEARGVVRGVRMGKTMCYEPTDTPLTEKVASVILLNL</sequence>
<evidence type="ECO:0000313" key="6">
    <source>
        <dbReference type="Proteomes" id="UP000231379"/>
    </source>
</evidence>
<keyword evidence="2" id="KW-0238">DNA-binding</keyword>
<evidence type="ECO:0000256" key="3">
    <source>
        <dbReference type="ARBA" id="ARBA00023163"/>
    </source>
</evidence>
<gene>
    <name evidence="5" type="ORF">COU20_02480</name>
</gene>
<dbReference type="InterPro" id="IPR036390">
    <property type="entry name" value="WH_DNA-bd_sf"/>
</dbReference>
<evidence type="ECO:0000313" key="5">
    <source>
        <dbReference type="EMBL" id="PIR82421.1"/>
    </source>
</evidence>
<dbReference type="SMART" id="SM00418">
    <property type="entry name" value="HTH_ARSR"/>
    <property type="match status" value="1"/>
</dbReference>
<dbReference type="PANTHER" id="PTHR43132:SF2">
    <property type="entry name" value="ARSENICAL RESISTANCE OPERON REPRESSOR ARSR-RELATED"/>
    <property type="match status" value="1"/>
</dbReference>
<evidence type="ECO:0000259" key="4">
    <source>
        <dbReference type="PROSITE" id="PS50987"/>
    </source>
</evidence>
<reference evidence="6" key="1">
    <citation type="submission" date="2017-09" db="EMBL/GenBank/DDBJ databases">
        <title>Depth-based differentiation of microbial function through sediment-hosted aquifers and enrichment of novel symbionts in the deep terrestrial subsurface.</title>
        <authorList>
            <person name="Probst A.J."/>
            <person name="Ladd B."/>
            <person name="Jarett J.K."/>
            <person name="Geller-Mcgrath D.E."/>
            <person name="Sieber C.M.K."/>
            <person name="Emerson J.B."/>
            <person name="Anantharaman K."/>
            <person name="Thomas B.C."/>
            <person name="Malmstrom R."/>
            <person name="Stieglmeier M."/>
            <person name="Klingl A."/>
            <person name="Woyke T."/>
            <person name="Ryan C.M."/>
            <person name="Banfield J.F."/>
        </authorList>
    </citation>
    <scope>NUCLEOTIDE SEQUENCE [LARGE SCALE GENOMIC DNA]</scope>
</reference>
<dbReference type="InterPro" id="IPR036388">
    <property type="entry name" value="WH-like_DNA-bd_sf"/>
</dbReference>
<evidence type="ECO:0000256" key="1">
    <source>
        <dbReference type="ARBA" id="ARBA00023015"/>
    </source>
</evidence>
<keyword evidence="3" id="KW-0804">Transcription</keyword>
<name>A0A2H0U7N0_9BACT</name>
<dbReference type="InterPro" id="IPR011991">
    <property type="entry name" value="ArsR-like_HTH"/>
</dbReference>
<organism evidence="5 6">
    <name type="scientific">Candidatus Kaiserbacteria bacterium CG10_big_fil_rev_8_21_14_0_10_59_10</name>
    <dbReference type="NCBI Taxonomy" id="1974612"/>
    <lineage>
        <taxon>Bacteria</taxon>
        <taxon>Candidatus Kaiseribacteriota</taxon>
    </lineage>
</organism>
<dbReference type="PRINTS" id="PR00778">
    <property type="entry name" value="HTHARSR"/>
</dbReference>
<dbReference type="InterPro" id="IPR051011">
    <property type="entry name" value="Metal_resp_trans_reg"/>
</dbReference>
<dbReference type="Gene3D" id="1.10.10.10">
    <property type="entry name" value="Winged helix-like DNA-binding domain superfamily/Winged helix DNA-binding domain"/>
    <property type="match status" value="1"/>
</dbReference>
<feature type="domain" description="HTH arsR-type" evidence="4">
    <location>
        <begin position="8"/>
        <end position="101"/>
    </location>
</feature>
<dbReference type="NCBIfam" id="NF033788">
    <property type="entry name" value="HTH_metalloreg"/>
    <property type="match status" value="1"/>
</dbReference>
<dbReference type="PANTHER" id="PTHR43132">
    <property type="entry name" value="ARSENICAL RESISTANCE OPERON REPRESSOR ARSR-RELATED"/>
    <property type="match status" value="1"/>
</dbReference>
<dbReference type="GO" id="GO:0003677">
    <property type="term" value="F:DNA binding"/>
    <property type="evidence" value="ECO:0007669"/>
    <property type="project" value="UniProtKB-KW"/>
</dbReference>
<dbReference type="AlphaFoldDB" id="A0A2H0U7N0"/>
<proteinExistence type="predicted"/>
<dbReference type="InterPro" id="IPR001845">
    <property type="entry name" value="HTH_ArsR_DNA-bd_dom"/>
</dbReference>
<dbReference type="SUPFAM" id="SSF46785">
    <property type="entry name" value="Winged helix' DNA-binding domain"/>
    <property type="match status" value="1"/>
</dbReference>
<dbReference type="Proteomes" id="UP000231379">
    <property type="component" value="Unassembled WGS sequence"/>
</dbReference>
<dbReference type="EMBL" id="PFBM01000016">
    <property type="protein sequence ID" value="PIR82421.1"/>
    <property type="molecule type" value="Genomic_DNA"/>
</dbReference>
<accession>A0A2H0U7N0</accession>
<keyword evidence="1" id="KW-0805">Transcription regulation</keyword>
<dbReference type="Pfam" id="PF01022">
    <property type="entry name" value="HTH_5"/>
    <property type="match status" value="1"/>
</dbReference>
<dbReference type="CDD" id="cd00090">
    <property type="entry name" value="HTH_ARSR"/>
    <property type="match status" value="1"/>
</dbReference>
<dbReference type="PROSITE" id="PS50987">
    <property type="entry name" value="HTH_ARSR_2"/>
    <property type="match status" value="1"/>
</dbReference>